<reference evidence="6 7" key="1">
    <citation type="journal article" date="2013" name="Genome Announc.">
        <title>Genome Sequence of Campylobacter showae UNSWCD, Isolated from a Patient with Crohn's Disease.</title>
        <authorList>
            <person name="Tay A.P."/>
            <person name="Kaakoush N.O."/>
            <person name="Deshpande N.P."/>
            <person name="Chen Z."/>
            <person name="Mitchell H."/>
            <person name="Wilkins M.R."/>
        </authorList>
    </citation>
    <scope>NUCLEOTIDE SEQUENCE [LARGE SCALE GENOMIC DNA]</scope>
    <source>
        <strain evidence="6 7">CSUNSWCD</strain>
    </source>
</reference>
<dbReference type="InterPro" id="IPR023170">
    <property type="entry name" value="HhH_base_excis_C"/>
</dbReference>
<dbReference type="PANTHER" id="PTHR10359">
    <property type="entry name" value="A/G-SPECIFIC ADENINE GLYCOSYLASE/ENDONUCLEASE III"/>
    <property type="match status" value="1"/>
</dbReference>
<dbReference type="GO" id="GO:0006284">
    <property type="term" value="P:base-excision repair"/>
    <property type="evidence" value="ECO:0007669"/>
    <property type="project" value="InterPro"/>
</dbReference>
<name>M5IPF4_9BACT</name>
<dbReference type="GO" id="GO:0046872">
    <property type="term" value="F:metal ion binding"/>
    <property type="evidence" value="ECO:0007669"/>
    <property type="project" value="UniProtKB-KW"/>
</dbReference>
<dbReference type="EMBL" id="AMZQ01000009">
    <property type="protein sequence ID" value="EKU10904.1"/>
    <property type="molecule type" value="Genomic_DNA"/>
</dbReference>
<protein>
    <submittedName>
        <fullName evidence="6">Endonuclease III</fullName>
        <ecNumber evidence="6">4.2.99.18</ecNumber>
    </submittedName>
</protein>
<evidence type="ECO:0000256" key="3">
    <source>
        <dbReference type="ARBA" id="ARBA00023004"/>
    </source>
</evidence>
<evidence type="ECO:0000259" key="5">
    <source>
        <dbReference type="SMART" id="SM00478"/>
    </source>
</evidence>
<organism evidence="6 7">
    <name type="scientific">Campylobacter showae CSUNSWCD</name>
    <dbReference type="NCBI Taxonomy" id="1244083"/>
    <lineage>
        <taxon>Bacteria</taxon>
        <taxon>Pseudomonadati</taxon>
        <taxon>Campylobacterota</taxon>
        <taxon>Epsilonproteobacteria</taxon>
        <taxon>Campylobacterales</taxon>
        <taxon>Campylobacteraceae</taxon>
        <taxon>Campylobacter</taxon>
    </lineage>
</organism>
<keyword evidence="6" id="KW-0540">Nuclease</keyword>
<keyword evidence="6" id="KW-0378">Hydrolase</keyword>
<dbReference type="Pfam" id="PF00730">
    <property type="entry name" value="HhH-GPD"/>
    <property type="match status" value="1"/>
</dbReference>
<keyword evidence="6" id="KW-0456">Lyase</keyword>
<dbReference type="PATRIC" id="fig|1244083.3.peg.1650"/>
<keyword evidence="6" id="KW-0255">Endonuclease</keyword>
<evidence type="ECO:0000256" key="2">
    <source>
        <dbReference type="ARBA" id="ARBA00022723"/>
    </source>
</evidence>
<dbReference type="STRING" id="1244083.CSUNSWCD_2400"/>
<keyword evidence="1" id="KW-0004">4Fe-4S</keyword>
<dbReference type="NCBIfam" id="NF010494">
    <property type="entry name" value="PRK13913.1"/>
    <property type="match status" value="1"/>
</dbReference>
<evidence type="ECO:0000256" key="4">
    <source>
        <dbReference type="ARBA" id="ARBA00023014"/>
    </source>
</evidence>
<dbReference type="SMART" id="SM00478">
    <property type="entry name" value="ENDO3c"/>
    <property type="match status" value="1"/>
</dbReference>
<sequence>MQTNVGFYSNLSAAAFWTINLSKSRASNLLINKEKRKTMDSTQLFLALKNAGVKADADGPLWWPNAGTFEVVVGAVLIQNTNWKNADKALNNLKNANLMSLEGIVKTHTAELALLIKPSGFYNTKAKRLKTLCDAIFKKFGDFENFKENVSREWLLGVKGIGAETCDAALCYACGRDVMVVDSYALRILGFLGYEFESYDEAQEWLEAVDSEQICKAYGRELEMNEIYAKFHGKIVEFCKVHFNGKRLDEAGEEILKSIK</sequence>
<dbReference type="SUPFAM" id="SSF48150">
    <property type="entry name" value="DNA-glycosylase"/>
    <property type="match status" value="1"/>
</dbReference>
<evidence type="ECO:0000313" key="6">
    <source>
        <dbReference type="EMBL" id="EKU10904.1"/>
    </source>
</evidence>
<comment type="caution">
    <text evidence="6">The sequence shown here is derived from an EMBL/GenBank/DDBJ whole genome shotgun (WGS) entry which is preliminary data.</text>
</comment>
<feature type="domain" description="HhH-GPD" evidence="5">
    <location>
        <begin position="77"/>
        <end position="241"/>
    </location>
</feature>
<dbReference type="AlphaFoldDB" id="M5IPF4"/>
<dbReference type="Gene3D" id="1.10.340.30">
    <property type="entry name" value="Hypothetical protein, domain 2"/>
    <property type="match status" value="1"/>
</dbReference>
<evidence type="ECO:0000256" key="1">
    <source>
        <dbReference type="ARBA" id="ARBA00022485"/>
    </source>
</evidence>
<dbReference type="InterPro" id="IPR011257">
    <property type="entry name" value="DNA_glycosylase"/>
</dbReference>
<proteinExistence type="predicted"/>
<dbReference type="PANTHER" id="PTHR10359:SF19">
    <property type="entry name" value="DNA REPAIR GLYCOSYLASE MJ1434-RELATED"/>
    <property type="match status" value="1"/>
</dbReference>
<keyword evidence="2" id="KW-0479">Metal-binding</keyword>
<dbReference type="InterPro" id="IPR003265">
    <property type="entry name" value="HhH-GPD_domain"/>
</dbReference>
<gene>
    <name evidence="6" type="ORF">CSUNSWCD_2400</name>
</gene>
<keyword evidence="4" id="KW-0411">Iron-sulfur</keyword>
<keyword evidence="3" id="KW-0408">Iron</keyword>
<dbReference type="CDD" id="cd00056">
    <property type="entry name" value="ENDO3c"/>
    <property type="match status" value="1"/>
</dbReference>
<dbReference type="GO" id="GO:0140078">
    <property type="term" value="F:class I DNA-(apurinic or apyrimidinic site) endonuclease activity"/>
    <property type="evidence" value="ECO:0007669"/>
    <property type="project" value="UniProtKB-EC"/>
</dbReference>
<accession>M5IPF4</accession>
<dbReference type="EC" id="4.2.99.18" evidence="6"/>
<dbReference type="Gene3D" id="1.10.1670.10">
    <property type="entry name" value="Helix-hairpin-Helix base-excision DNA repair enzymes (C-terminal)"/>
    <property type="match status" value="1"/>
</dbReference>
<dbReference type="GO" id="GO:0051539">
    <property type="term" value="F:4 iron, 4 sulfur cluster binding"/>
    <property type="evidence" value="ECO:0007669"/>
    <property type="project" value="UniProtKB-KW"/>
</dbReference>
<dbReference type="eggNOG" id="COG2231">
    <property type="taxonomic scope" value="Bacteria"/>
</dbReference>
<evidence type="ECO:0000313" key="7">
    <source>
        <dbReference type="Proteomes" id="UP000011939"/>
    </source>
</evidence>
<dbReference type="Proteomes" id="UP000011939">
    <property type="component" value="Unassembled WGS sequence"/>
</dbReference>